<evidence type="ECO:0000256" key="4">
    <source>
        <dbReference type="ARBA" id="ARBA00023136"/>
    </source>
</evidence>
<evidence type="ECO:0000313" key="9">
    <source>
        <dbReference type="Proteomes" id="UP000428260"/>
    </source>
</evidence>
<comment type="similarity">
    <text evidence="2">Belongs to the SusD family.</text>
</comment>
<name>A0A6I6K2D8_9BACT</name>
<dbReference type="Proteomes" id="UP000428260">
    <property type="component" value="Chromosome"/>
</dbReference>
<dbReference type="InterPro" id="IPR033985">
    <property type="entry name" value="SusD-like_N"/>
</dbReference>
<sequence>MKQLFKTHKILVLTALLFISYSCEEFLDRPTEDNYTIDSFYKTDEQCFQAANVLYSAPWYDFQRGFVWIGDVLAGNMYLGTDNNYQNFNLTSSNEDLANAANSLWLVNGHCNAVIENIRTKAGPDVSEETRNTVTGEAMVWKAMAYFYLVRIWGAIPIIHSNSEIIGAGNATELPKNQIEDVYEYIVRTLLKAIELLPEQNIKGRINKTSAYGLLAKVYLTRSGYGQNGTRNQADLDKAKEYAAKVVNESGLSLEPVYSNLFRISTGNFNEENLLSWRWVASDQWTSQNSLQSDLSLNGFTGLNDSWGTWRGPTIDLQFAFNEDAREPRNNRDDRRKATMMMKDDYYPYFWRHVGGFTCTWDDDNNVAGATFGIGTGANCVKHIVGHFEGDHKDEAGVPARRMATDLATHILRLADVYLIYAEAILGNNETTSDAEALKAFNAVRKRSISAHTDVSSISFEDIFKERRLELALECDNWYDFVRLHYYKPELAKQWLNNQERGSFNGLRQYYDAEIEKSEVTIESFKVNITSDSKFQLPFPEVDLAMNPNLRDDVEPVPFDFSTIEY</sequence>
<feature type="domain" description="SusD-like N-terminal" evidence="7">
    <location>
        <begin position="37"/>
        <end position="220"/>
    </location>
</feature>
<dbReference type="SUPFAM" id="SSF48452">
    <property type="entry name" value="TPR-like"/>
    <property type="match status" value="1"/>
</dbReference>
<evidence type="ECO:0000256" key="1">
    <source>
        <dbReference type="ARBA" id="ARBA00004442"/>
    </source>
</evidence>
<dbReference type="Pfam" id="PF14322">
    <property type="entry name" value="SusD-like_3"/>
    <property type="match status" value="1"/>
</dbReference>
<evidence type="ECO:0000259" key="7">
    <source>
        <dbReference type="Pfam" id="PF14322"/>
    </source>
</evidence>
<keyword evidence="3" id="KW-0732">Signal</keyword>
<evidence type="ECO:0000256" key="2">
    <source>
        <dbReference type="ARBA" id="ARBA00006275"/>
    </source>
</evidence>
<accession>A0A6I6K2D8</accession>
<dbReference type="Pfam" id="PF07980">
    <property type="entry name" value="SusD_RagB"/>
    <property type="match status" value="1"/>
</dbReference>
<proteinExistence type="inferred from homology"/>
<dbReference type="KEGG" id="mcos:GM418_10520"/>
<evidence type="ECO:0000259" key="6">
    <source>
        <dbReference type="Pfam" id="PF07980"/>
    </source>
</evidence>
<reference evidence="8 9" key="1">
    <citation type="submission" date="2019-11" db="EMBL/GenBank/DDBJ databases">
        <authorList>
            <person name="Zheng R.K."/>
            <person name="Sun C.M."/>
        </authorList>
    </citation>
    <scope>NUCLEOTIDE SEQUENCE [LARGE SCALE GENOMIC DNA]</scope>
    <source>
        <strain evidence="8 9">WC007</strain>
    </source>
</reference>
<gene>
    <name evidence="8" type="ORF">GM418_10520</name>
</gene>
<dbReference type="Gene3D" id="1.25.40.390">
    <property type="match status" value="1"/>
</dbReference>
<dbReference type="PROSITE" id="PS51257">
    <property type="entry name" value="PROKAR_LIPOPROTEIN"/>
    <property type="match status" value="1"/>
</dbReference>
<comment type="subcellular location">
    <subcellularLocation>
        <location evidence="1">Cell outer membrane</location>
    </subcellularLocation>
</comment>
<protein>
    <submittedName>
        <fullName evidence="8">RagB/SusD family nutrient uptake outer membrane protein</fullName>
    </submittedName>
</protein>
<evidence type="ECO:0000256" key="5">
    <source>
        <dbReference type="ARBA" id="ARBA00023237"/>
    </source>
</evidence>
<keyword evidence="5" id="KW-0998">Cell outer membrane</keyword>
<evidence type="ECO:0000256" key="3">
    <source>
        <dbReference type="ARBA" id="ARBA00022729"/>
    </source>
</evidence>
<feature type="domain" description="RagB/SusD" evidence="6">
    <location>
        <begin position="323"/>
        <end position="550"/>
    </location>
</feature>
<keyword evidence="9" id="KW-1185">Reference proteome</keyword>
<dbReference type="RefSeq" id="WP_158865830.1">
    <property type="nucleotide sequence ID" value="NZ_CP046401.1"/>
</dbReference>
<dbReference type="InterPro" id="IPR012944">
    <property type="entry name" value="SusD_RagB_dom"/>
</dbReference>
<evidence type="ECO:0000313" key="8">
    <source>
        <dbReference type="EMBL" id="QGY44074.1"/>
    </source>
</evidence>
<keyword evidence="4" id="KW-0472">Membrane</keyword>
<dbReference type="EMBL" id="CP046401">
    <property type="protein sequence ID" value="QGY44074.1"/>
    <property type="molecule type" value="Genomic_DNA"/>
</dbReference>
<dbReference type="InterPro" id="IPR011990">
    <property type="entry name" value="TPR-like_helical_dom_sf"/>
</dbReference>
<dbReference type="AlphaFoldDB" id="A0A6I6K2D8"/>
<organism evidence="8 9">
    <name type="scientific">Maribellus comscasis</name>
    <dbReference type="NCBI Taxonomy" id="2681766"/>
    <lineage>
        <taxon>Bacteria</taxon>
        <taxon>Pseudomonadati</taxon>
        <taxon>Bacteroidota</taxon>
        <taxon>Bacteroidia</taxon>
        <taxon>Marinilabiliales</taxon>
        <taxon>Prolixibacteraceae</taxon>
        <taxon>Maribellus</taxon>
    </lineage>
</organism>
<dbReference type="GO" id="GO:0009279">
    <property type="term" value="C:cell outer membrane"/>
    <property type="evidence" value="ECO:0007669"/>
    <property type="project" value="UniProtKB-SubCell"/>
</dbReference>